<keyword evidence="1" id="KW-0812">Transmembrane</keyword>
<sequence length="344" mass="39590">MKSSVTRAVRMRVSTFGYLLGTSVLCGLMYMLYKNQTRQITASDVYMQAPPTGSHDQHMVAAFEQKRQFAVHEQEFQPMVIPFSRNESFDYKSAMQKLNDAKVNADDPRLIKLIRDYYIDPPSTEKYNLDIPNRLEYSNGQTPFVDSRLNYMEGGFYIECGALNGEKGSNTLFFEKVRKWNGLLVEADPSNYALLKAKHRKAFTMNACLNTEPHPSVMTFNKAFNRGRIVHGKESQDWIKKQNIKKDEVSIQCFPLYSILLALNQLTVDFFSLDVEGDELRVLQTIPYDKVDIKMMTVEYIHETGKGTDLKSFVESKGYESMLQVMRWDGGVNDIIFRKKGLNH</sequence>
<dbReference type="InterPro" id="IPR029063">
    <property type="entry name" value="SAM-dependent_MTases_sf"/>
</dbReference>
<dbReference type="PANTHER" id="PTHR34009">
    <property type="entry name" value="PROTEIN STAR"/>
    <property type="match status" value="1"/>
</dbReference>
<protein>
    <submittedName>
        <fullName evidence="3">STAR-like protein</fullName>
    </submittedName>
</protein>
<keyword evidence="1" id="KW-0472">Membrane</keyword>
<keyword evidence="1" id="KW-1133">Transmembrane helix</keyword>
<dbReference type="SUPFAM" id="SSF53335">
    <property type="entry name" value="S-adenosyl-L-methionine-dependent methyltransferases"/>
    <property type="match status" value="1"/>
</dbReference>
<evidence type="ECO:0000259" key="2">
    <source>
        <dbReference type="Pfam" id="PF05050"/>
    </source>
</evidence>
<dbReference type="Gene3D" id="3.40.50.150">
    <property type="entry name" value="Vaccinia Virus protein VP39"/>
    <property type="match status" value="1"/>
</dbReference>
<dbReference type="PANTHER" id="PTHR34009:SF2">
    <property type="entry name" value="PROTEIN STAR"/>
    <property type="match status" value="1"/>
</dbReference>
<name>A0ABY7DA31_MYAAR</name>
<dbReference type="EMBL" id="CP111012">
    <property type="protein sequence ID" value="WAQ94179.1"/>
    <property type="molecule type" value="Genomic_DNA"/>
</dbReference>
<evidence type="ECO:0000313" key="4">
    <source>
        <dbReference type="Proteomes" id="UP001164746"/>
    </source>
</evidence>
<feature type="domain" description="Methyltransferase FkbM" evidence="2">
    <location>
        <begin position="159"/>
        <end position="320"/>
    </location>
</feature>
<dbReference type="InterPro" id="IPR053202">
    <property type="entry name" value="EGF_Rcpt_Signaling_Reg"/>
</dbReference>
<evidence type="ECO:0000256" key="1">
    <source>
        <dbReference type="SAM" id="Phobius"/>
    </source>
</evidence>
<evidence type="ECO:0000313" key="3">
    <source>
        <dbReference type="EMBL" id="WAQ94179.1"/>
    </source>
</evidence>
<keyword evidence="4" id="KW-1185">Reference proteome</keyword>
<dbReference type="InterPro" id="IPR006342">
    <property type="entry name" value="FkbM_mtfrase"/>
</dbReference>
<dbReference type="Pfam" id="PF05050">
    <property type="entry name" value="Methyltransf_21"/>
    <property type="match status" value="1"/>
</dbReference>
<accession>A0ABY7DA31</accession>
<dbReference type="Proteomes" id="UP001164746">
    <property type="component" value="Chromosome 1"/>
</dbReference>
<proteinExistence type="predicted"/>
<gene>
    <name evidence="3" type="ORF">MAR_006650</name>
</gene>
<feature type="transmembrane region" description="Helical" evidence="1">
    <location>
        <begin position="12"/>
        <end position="33"/>
    </location>
</feature>
<reference evidence="3" key="1">
    <citation type="submission" date="2022-11" db="EMBL/GenBank/DDBJ databases">
        <title>Centuries of genome instability and evolution in soft-shell clam transmissible cancer (bioRxiv).</title>
        <authorList>
            <person name="Hart S.F.M."/>
            <person name="Yonemitsu M.A."/>
            <person name="Giersch R.M."/>
            <person name="Beal B.F."/>
            <person name="Arriagada G."/>
            <person name="Davis B.W."/>
            <person name="Ostrander E.A."/>
            <person name="Goff S.P."/>
            <person name="Metzger M.J."/>
        </authorList>
    </citation>
    <scope>NUCLEOTIDE SEQUENCE</scope>
    <source>
        <strain evidence="3">MELC-2E11</strain>
        <tissue evidence="3">Siphon/mantle</tissue>
    </source>
</reference>
<organism evidence="3 4">
    <name type="scientific">Mya arenaria</name>
    <name type="common">Soft-shell clam</name>
    <dbReference type="NCBI Taxonomy" id="6604"/>
    <lineage>
        <taxon>Eukaryota</taxon>
        <taxon>Metazoa</taxon>
        <taxon>Spiralia</taxon>
        <taxon>Lophotrochozoa</taxon>
        <taxon>Mollusca</taxon>
        <taxon>Bivalvia</taxon>
        <taxon>Autobranchia</taxon>
        <taxon>Heteroconchia</taxon>
        <taxon>Euheterodonta</taxon>
        <taxon>Imparidentia</taxon>
        <taxon>Neoheterodontei</taxon>
        <taxon>Myida</taxon>
        <taxon>Myoidea</taxon>
        <taxon>Myidae</taxon>
        <taxon>Mya</taxon>
    </lineage>
</organism>